<reference evidence="2 4" key="1">
    <citation type="submission" date="2019-04" db="EMBL/GenBank/DDBJ databases">
        <title>Complete genome sequence of Agrobacterium larrymoorei CFBP5473.</title>
        <authorList>
            <person name="Haryono M."/>
            <person name="Chou L."/>
            <person name="Lin Y.-C."/>
            <person name="Lai E.-M."/>
            <person name="Kuo C.-H."/>
        </authorList>
    </citation>
    <scope>NUCLEOTIDE SEQUENCE [LARGE SCALE GENOMIC DNA]</scope>
    <source>
        <strain evidence="2 4">CFBP5473</strain>
    </source>
</reference>
<dbReference type="OrthoDB" id="8021130at2"/>
<evidence type="ECO:0000313" key="4">
    <source>
        <dbReference type="Proteomes" id="UP000298545"/>
    </source>
</evidence>
<reference evidence="3 5" key="2">
    <citation type="submission" date="2021-03" db="EMBL/GenBank/DDBJ databases">
        <title>Rapid diversification of plasmids in a genus of pathogenic and nitrogen fixing bacteria.</title>
        <authorList>
            <person name="Weisberg A.J."/>
            <person name="Miller M."/>
            <person name="Ream W."/>
            <person name="Grunwald N.J."/>
            <person name="Chang J.H."/>
        </authorList>
    </citation>
    <scope>NUCLEOTIDE SEQUENCE [LARGE SCALE GENOMIC DNA]</scope>
    <source>
        <strain evidence="3 5">AF3.44</strain>
    </source>
</reference>
<sequence>MIEEHGAEFADDRTACVEAMRTAKEIALDRAVNGADLALINFQIAHPNGWVLDTIPLESLVRTN</sequence>
<evidence type="ECO:0000259" key="1">
    <source>
        <dbReference type="Pfam" id="PF21834"/>
    </source>
</evidence>
<name>A0A4D7DZR7_9HYPH</name>
<dbReference type="KEGG" id="alf:CFBP5473_16675"/>
<keyword evidence="5" id="KW-1185">Reference proteome</keyword>
<gene>
    <name evidence="2" type="ORF">CFBP5473_16675</name>
    <name evidence="3" type="ORF">J5285_21660</name>
</gene>
<dbReference type="EMBL" id="CP039692">
    <property type="protein sequence ID" value="QCI99622.1"/>
    <property type="molecule type" value="Genomic_DNA"/>
</dbReference>
<protein>
    <recommendedName>
        <fullName evidence="1">DUF6894 domain-containing protein</fullName>
    </recommendedName>
</protein>
<proteinExistence type="predicted"/>
<dbReference type="Pfam" id="PF21834">
    <property type="entry name" value="DUF6894"/>
    <property type="match status" value="1"/>
</dbReference>
<dbReference type="EMBL" id="CP072168">
    <property type="protein sequence ID" value="QYA09948.1"/>
    <property type="molecule type" value="Genomic_DNA"/>
</dbReference>
<dbReference type="AlphaFoldDB" id="A0A4D7DZR7"/>
<evidence type="ECO:0000313" key="3">
    <source>
        <dbReference type="EMBL" id="QYA09948.1"/>
    </source>
</evidence>
<dbReference type="Proteomes" id="UP000298545">
    <property type="component" value="Chromosome linear"/>
</dbReference>
<organism evidence="2 4">
    <name type="scientific">Agrobacterium larrymoorei</name>
    <dbReference type="NCBI Taxonomy" id="160699"/>
    <lineage>
        <taxon>Bacteria</taxon>
        <taxon>Pseudomonadati</taxon>
        <taxon>Pseudomonadota</taxon>
        <taxon>Alphaproteobacteria</taxon>
        <taxon>Hyphomicrobiales</taxon>
        <taxon>Rhizobiaceae</taxon>
        <taxon>Rhizobium/Agrobacterium group</taxon>
        <taxon>Agrobacterium</taxon>
    </lineage>
</organism>
<accession>A0A4D7DZR7</accession>
<evidence type="ECO:0000313" key="5">
    <source>
        <dbReference type="Proteomes" id="UP000826513"/>
    </source>
</evidence>
<dbReference type="InterPro" id="IPR054189">
    <property type="entry name" value="DUF6894"/>
</dbReference>
<evidence type="ECO:0000313" key="2">
    <source>
        <dbReference type="EMBL" id="QCI99622.1"/>
    </source>
</evidence>
<feature type="domain" description="DUF6894" evidence="1">
    <location>
        <begin position="3"/>
        <end position="56"/>
    </location>
</feature>
<dbReference type="Proteomes" id="UP000826513">
    <property type="component" value="Chromosome 2"/>
</dbReference>